<dbReference type="RefSeq" id="WP_197001248.1">
    <property type="nucleotide sequence ID" value="NZ_BONS01000041.1"/>
</dbReference>
<keyword evidence="2" id="KW-0503">Monooxygenase</keyword>
<dbReference type="PANTHER" id="PTHR13789:SF309">
    <property type="entry name" value="PUTATIVE (AFU_ORTHOLOGUE AFUA_6G14510)-RELATED"/>
    <property type="match status" value="1"/>
</dbReference>
<dbReference type="Pfam" id="PF13450">
    <property type="entry name" value="NAD_binding_8"/>
    <property type="match status" value="1"/>
</dbReference>
<name>A0A8J7G5B9_9ACTN</name>
<accession>A0A8J7G5B9</accession>
<dbReference type="InterPro" id="IPR002938">
    <property type="entry name" value="FAD-bd"/>
</dbReference>
<feature type="domain" description="FAD-binding" evidence="3">
    <location>
        <begin position="136"/>
        <end position="321"/>
    </location>
</feature>
<evidence type="ECO:0000313" key="4">
    <source>
        <dbReference type="EMBL" id="MBG6133953.1"/>
    </source>
</evidence>
<dbReference type="AlphaFoldDB" id="A0A8J7G5B9"/>
<gene>
    <name evidence="4" type="ORF">IW245_000147</name>
</gene>
<dbReference type="EMBL" id="JADOUF010000001">
    <property type="protein sequence ID" value="MBG6133953.1"/>
    <property type="molecule type" value="Genomic_DNA"/>
</dbReference>
<dbReference type="PANTHER" id="PTHR13789">
    <property type="entry name" value="MONOOXYGENASE"/>
    <property type="match status" value="1"/>
</dbReference>
<evidence type="ECO:0000256" key="1">
    <source>
        <dbReference type="ARBA" id="ARBA00023002"/>
    </source>
</evidence>
<evidence type="ECO:0000259" key="3">
    <source>
        <dbReference type="Pfam" id="PF01494"/>
    </source>
</evidence>
<comment type="caution">
    <text evidence="4">The sequence shown here is derived from an EMBL/GenBank/DDBJ whole genome shotgun (WGS) entry which is preliminary data.</text>
</comment>
<dbReference type="PRINTS" id="PR00420">
    <property type="entry name" value="RNGMNOXGNASE"/>
</dbReference>
<evidence type="ECO:0000256" key="2">
    <source>
        <dbReference type="ARBA" id="ARBA00023033"/>
    </source>
</evidence>
<reference evidence="4" key="1">
    <citation type="submission" date="2020-11" db="EMBL/GenBank/DDBJ databases">
        <title>Sequencing the genomes of 1000 actinobacteria strains.</title>
        <authorList>
            <person name="Klenk H.-P."/>
        </authorList>
    </citation>
    <scope>NUCLEOTIDE SEQUENCE</scope>
    <source>
        <strain evidence="4">DSM 45356</strain>
    </source>
</reference>
<dbReference type="GO" id="GO:0004497">
    <property type="term" value="F:monooxygenase activity"/>
    <property type="evidence" value="ECO:0007669"/>
    <property type="project" value="UniProtKB-KW"/>
</dbReference>
<dbReference type="InterPro" id="IPR050493">
    <property type="entry name" value="FAD-dep_Monooxygenase_BioMet"/>
</dbReference>
<dbReference type="Proteomes" id="UP000622552">
    <property type="component" value="Unassembled WGS sequence"/>
</dbReference>
<dbReference type="GO" id="GO:0071949">
    <property type="term" value="F:FAD binding"/>
    <property type="evidence" value="ECO:0007669"/>
    <property type="project" value="InterPro"/>
</dbReference>
<organism evidence="4 5">
    <name type="scientific">Longispora fulva</name>
    <dbReference type="NCBI Taxonomy" id="619741"/>
    <lineage>
        <taxon>Bacteria</taxon>
        <taxon>Bacillati</taxon>
        <taxon>Actinomycetota</taxon>
        <taxon>Actinomycetes</taxon>
        <taxon>Micromonosporales</taxon>
        <taxon>Micromonosporaceae</taxon>
        <taxon>Longispora</taxon>
    </lineage>
</organism>
<proteinExistence type="predicted"/>
<keyword evidence="1" id="KW-0560">Oxidoreductase</keyword>
<keyword evidence="5" id="KW-1185">Reference proteome</keyword>
<protein>
    <submittedName>
        <fullName evidence="4">2-polyprenyl-6-methoxyphenol hydroxylase-like FAD-dependent oxidoreductase</fullName>
    </submittedName>
</protein>
<dbReference type="SUPFAM" id="SSF51905">
    <property type="entry name" value="FAD/NAD(P)-binding domain"/>
    <property type="match status" value="1"/>
</dbReference>
<dbReference type="Pfam" id="PF01494">
    <property type="entry name" value="FAD_binding_3"/>
    <property type="match status" value="1"/>
</dbReference>
<dbReference type="Gene3D" id="3.50.50.60">
    <property type="entry name" value="FAD/NAD(P)-binding domain"/>
    <property type="match status" value="1"/>
</dbReference>
<evidence type="ECO:0000313" key="5">
    <source>
        <dbReference type="Proteomes" id="UP000622552"/>
    </source>
</evidence>
<dbReference type="InterPro" id="IPR036188">
    <property type="entry name" value="FAD/NAD-bd_sf"/>
</dbReference>
<sequence length="370" mass="38208">MGKRNAIVIGAGIGGLAVAGALGRHGWHVDLFERRPEVSAVGAGLLLAANGVRAVRALGLGGQLAGFASPVTTAGFRTPSGSWLGRMDPERLAARLGDRMVAVPRPALHRMLADALGPRVTVHTGVTVDSPPEGELVVAADGIASVVRAALAPRVLITDVGQVAWRALVPAAVVDTEVPFAETLGDGLRFGSAPLGRAGVYWYATAPAGLIAGSPAEQLGQLRLLLGDWHRPVPQLLAATDPARLLIHPIAQLASVPTMAHGRTALLGDAAHAMTPNLGQGACQALEDAVTLAALVTDGADVPAALTRYDALRRPRTAAVRAQADRLGSLVQARGPLARRLRDLLLAAIPDRITEAGAVQLADWRPPVTS</sequence>